<sequence>MVKEASDTPFTRIAIPGHASGGPRHEYEGAFGVERVVNRRTGEGTMHMKIIFTNITLVGRTHAYLLAPITLEGHIGVLEFELVLWVAEMGYLIVFHGFT</sequence>
<accession>A0A7C9DHJ8</accession>
<reference evidence="2" key="1">
    <citation type="journal article" date="2013" name="J. Plant Res.">
        <title>Effect of fungi and light on seed germination of three Opuntia species from semiarid lands of central Mexico.</title>
        <authorList>
            <person name="Delgado-Sanchez P."/>
            <person name="Jimenez-Bremont J.F."/>
            <person name="Guerrero-Gonzalez Mde L."/>
            <person name="Flores J."/>
        </authorList>
    </citation>
    <scope>NUCLEOTIDE SEQUENCE</scope>
    <source>
        <tissue evidence="2">Cladode</tissue>
    </source>
</reference>
<evidence type="ECO:0000313" key="2">
    <source>
        <dbReference type="EMBL" id="MBA4638668.1"/>
    </source>
</evidence>
<dbReference type="EMBL" id="GISG01110064">
    <property type="protein sequence ID" value="MBA4638668.1"/>
    <property type="molecule type" value="Transcribed_RNA"/>
</dbReference>
<protein>
    <submittedName>
        <fullName evidence="2">Uncharacterized protein</fullName>
    </submittedName>
</protein>
<proteinExistence type="predicted"/>
<reference evidence="2" key="2">
    <citation type="submission" date="2020-07" db="EMBL/GenBank/DDBJ databases">
        <authorList>
            <person name="Vera ALvarez R."/>
            <person name="Arias-Moreno D.M."/>
            <person name="Jimenez-Jacinto V."/>
            <person name="Jimenez-Bremont J.F."/>
            <person name="Swaminathan K."/>
            <person name="Moose S.P."/>
            <person name="Guerrero-Gonzalez M.L."/>
            <person name="Marino-Ramirez L."/>
            <person name="Landsman D."/>
            <person name="Rodriguez-Kessler M."/>
            <person name="Delgado-Sanchez P."/>
        </authorList>
    </citation>
    <scope>NUCLEOTIDE SEQUENCE</scope>
    <source>
        <tissue evidence="2">Cladode</tissue>
    </source>
</reference>
<dbReference type="AlphaFoldDB" id="A0A7C9DHJ8"/>
<evidence type="ECO:0000256" key="1">
    <source>
        <dbReference type="SAM" id="MobiDB-lite"/>
    </source>
</evidence>
<name>A0A7C9DHJ8_OPUST</name>
<feature type="region of interest" description="Disordered" evidence="1">
    <location>
        <begin position="1"/>
        <end position="25"/>
    </location>
</feature>
<organism evidence="2">
    <name type="scientific">Opuntia streptacantha</name>
    <name type="common">Prickly pear cactus</name>
    <name type="synonym">Opuntia cardona</name>
    <dbReference type="NCBI Taxonomy" id="393608"/>
    <lineage>
        <taxon>Eukaryota</taxon>
        <taxon>Viridiplantae</taxon>
        <taxon>Streptophyta</taxon>
        <taxon>Embryophyta</taxon>
        <taxon>Tracheophyta</taxon>
        <taxon>Spermatophyta</taxon>
        <taxon>Magnoliopsida</taxon>
        <taxon>eudicotyledons</taxon>
        <taxon>Gunneridae</taxon>
        <taxon>Pentapetalae</taxon>
        <taxon>Caryophyllales</taxon>
        <taxon>Cactineae</taxon>
        <taxon>Cactaceae</taxon>
        <taxon>Opuntioideae</taxon>
        <taxon>Opuntia</taxon>
    </lineage>
</organism>